<dbReference type="EMBL" id="JBBNAG010000002">
    <property type="protein sequence ID" value="KAK9158335.1"/>
    <property type="molecule type" value="Genomic_DNA"/>
</dbReference>
<keyword evidence="2" id="KW-1185">Reference proteome</keyword>
<gene>
    <name evidence="1" type="ORF">Scep_004909</name>
</gene>
<evidence type="ECO:0000313" key="1">
    <source>
        <dbReference type="EMBL" id="KAK9158335.1"/>
    </source>
</evidence>
<proteinExistence type="predicted"/>
<sequence length="494" mass="55474">MSSLPLRDGAIKVLRIQEKVTARRDPLISSFFELDLWKKEPKGREFRIRICFNSEKVNVKTLVFSTGNNEGNLVPFLDESKHLDIDNISCKASALGQSTNIADLPYFAISFATPPAALANCPPFSKLMTCASTQEQRSLGVYSLLYSELNSLRQMKIHRNEEMIAANKRTLQRYLYMSERRHDSRLQDLRRSIDIQSLQLQFLTRTYNPADSYVLQPSVGMDEDDEDNNEFTPRHHHILAPMGINRTSIGYNKAGEGYQGSGVKGDQPLVDRMVDAVVLQASAVTLVHVVQLRVPPKTVSAGNGTRSQVVEKDNVRLSTLFLGQRQSKSRVLVDTITCPKTRVMCVLHCGSRNPGEVDVTLAFSKCMLTRDELHDFPRLRINGGTSGALKSNWLAANGMGVKRSVQLNSWRKNTQNGVFTCSDRMRTVCLELRVARWGSIGDSGICLIVVKVRRANRSFLSVECPTNFHRKWSRETCGGKNEKSGLQEMKQGPY</sequence>
<name>A0AAP0PX15_9MAGN</name>
<accession>A0AAP0PX15</accession>
<organism evidence="1 2">
    <name type="scientific">Stephania cephalantha</name>
    <dbReference type="NCBI Taxonomy" id="152367"/>
    <lineage>
        <taxon>Eukaryota</taxon>
        <taxon>Viridiplantae</taxon>
        <taxon>Streptophyta</taxon>
        <taxon>Embryophyta</taxon>
        <taxon>Tracheophyta</taxon>
        <taxon>Spermatophyta</taxon>
        <taxon>Magnoliopsida</taxon>
        <taxon>Ranunculales</taxon>
        <taxon>Menispermaceae</taxon>
        <taxon>Menispermoideae</taxon>
        <taxon>Cissampelideae</taxon>
        <taxon>Stephania</taxon>
    </lineage>
</organism>
<protein>
    <submittedName>
        <fullName evidence="1">Uncharacterized protein</fullName>
    </submittedName>
</protein>
<reference evidence="1 2" key="1">
    <citation type="submission" date="2024-01" db="EMBL/GenBank/DDBJ databases">
        <title>Genome assemblies of Stephania.</title>
        <authorList>
            <person name="Yang L."/>
        </authorList>
    </citation>
    <scope>NUCLEOTIDE SEQUENCE [LARGE SCALE GENOMIC DNA]</scope>
    <source>
        <strain evidence="1">JXDWG</strain>
        <tissue evidence="1">Leaf</tissue>
    </source>
</reference>
<dbReference type="Proteomes" id="UP001419268">
    <property type="component" value="Unassembled WGS sequence"/>
</dbReference>
<evidence type="ECO:0000313" key="2">
    <source>
        <dbReference type="Proteomes" id="UP001419268"/>
    </source>
</evidence>
<dbReference type="AlphaFoldDB" id="A0AAP0PX15"/>
<comment type="caution">
    <text evidence="1">The sequence shown here is derived from an EMBL/GenBank/DDBJ whole genome shotgun (WGS) entry which is preliminary data.</text>
</comment>